<name>A0AAE1KSY8_PETCI</name>
<feature type="region of interest" description="Disordered" evidence="1">
    <location>
        <begin position="1"/>
        <end position="20"/>
    </location>
</feature>
<proteinExistence type="predicted"/>
<dbReference type="PROSITE" id="PS51257">
    <property type="entry name" value="PROKAR_LIPOPROTEIN"/>
    <property type="match status" value="1"/>
</dbReference>
<sequence length="95" mass="10441">MKKASLPVPPLPTPQLTLAGCTDGSSGDNNKLLIMSPMWQQEYQSLNISGWQQEYQSLNISGGPHLHSPPPPLLTQPSQLVELVMQKKTYLSLQS</sequence>
<evidence type="ECO:0000313" key="3">
    <source>
        <dbReference type="Proteomes" id="UP001286313"/>
    </source>
</evidence>
<protein>
    <submittedName>
        <fullName evidence="2">Uncharacterized protein</fullName>
    </submittedName>
</protein>
<dbReference type="Proteomes" id="UP001286313">
    <property type="component" value="Unassembled WGS sequence"/>
</dbReference>
<accession>A0AAE1KSY8</accession>
<evidence type="ECO:0000313" key="2">
    <source>
        <dbReference type="EMBL" id="KAK3882457.1"/>
    </source>
</evidence>
<dbReference type="EMBL" id="JAWQEG010001094">
    <property type="protein sequence ID" value="KAK3882457.1"/>
    <property type="molecule type" value="Genomic_DNA"/>
</dbReference>
<keyword evidence="3" id="KW-1185">Reference proteome</keyword>
<comment type="caution">
    <text evidence="2">The sequence shown here is derived from an EMBL/GenBank/DDBJ whole genome shotgun (WGS) entry which is preliminary data.</text>
</comment>
<organism evidence="2 3">
    <name type="scientific">Petrolisthes cinctipes</name>
    <name type="common">Flat porcelain crab</name>
    <dbReference type="NCBI Taxonomy" id="88211"/>
    <lineage>
        <taxon>Eukaryota</taxon>
        <taxon>Metazoa</taxon>
        <taxon>Ecdysozoa</taxon>
        <taxon>Arthropoda</taxon>
        <taxon>Crustacea</taxon>
        <taxon>Multicrustacea</taxon>
        <taxon>Malacostraca</taxon>
        <taxon>Eumalacostraca</taxon>
        <taxon>Eucarida</taxon>
        <taxon>Decapoda</taxon>
        <taxon>Pleocyemata</taxon>
        <taxon>Anomura</taxon>
        <taxon>Galatheoidea</taxon>
        <taxon>Porcellanidae</taxon>
        <taxon>Petrolisthes</taxon>
    </lineage>
</organism>
<reference evidence="2" key="1">
    <citation type="submission" date="2023-10" db="EMBL/GenBank/DDBJ databases">
        <title>Genome assemblies of two species of porcelain crab, Petrolisthes cinctipes and Petrolisthes manimaculis (Anomura: Porcellanidae).</title>
        <authorList>
            <person name="Angst P."/>
        </authorList>
    </citation>
    <scope>NUCLEOTIDE SEQUENCE</scope>
    <source>
        <strain evidence="2">PB745_01</strain>
        <tissue evidence="2">Gill</tissue>
    </source>
</reference>
<dbReference type="AlphaFoldDB" id="A0AAE1KSY8"/>
<gene>
    <name evidence="2" type="ORF">Pcinc_013164</name>
</gene>
<evidence type="ECO:0000256" key="1">
    <source>
        <dbReference type="SAM" id="MobiDB-lite"/>
    </source>
</evidence>